<keyword evidence="1" id="KW-1133">Transmembrane helix</keyword>
<feature type="transmembrane region" description="Helical" evidence="1">
    <location>
        <begin position="62"/>
        <end position="80"/>
    </location>
</feature>
<evidence type="ECO:0000313" key="2">
    <source>
        <dbReference type="EMBL" id="ACV09979.1"/>
    </source>
</evidence>
<keyword evidence="1" id="KW-0472">Membrane</keyword>
<name>C7R2I8_JONDD</name>
<organism evidence="2 3">
    <name type="scientific">Jonesia denitrificans (strain ATCC 14870 / DSM 20603 / BCRC 15368 / CIP 55.134 / JCM 11481 / NBRC 15587 / NCTC 10816 / Prevot 55134)</name>
    <name type="common">Listeria denitrificans</name>
    <dbReference type="NCBI Taxonomy" id="471856"/>
    <lineage>
        <taxon>Bacteria</taxon>
        <taxon>Bacillati</taxon>
        <taxon>Actinomycetota</taxon>
        <taxon>Actinomycetes</taxon>
        <taxon>Micrococcales</taxon>
        <taxon>Jonesiaceae</taxon>
        <taxon>Jonesia</taxon>
    </lineage>
</organism>
<reference evidence="2 3" key="1">
    <citation type="journal article" date="2009" name="Stand. Genomic Sci.">
        <title>Complete genome sequence of Jonesia denitrificans type strain (Prevot 55134).</title>
        <authorList>
            <person name="Pukall R."/>
            <person name="Gehrich-Schroter G."/>
            <person name="Lapidus A."/>
            <person name="Nolan M."/>
            <person name="Glavina Del Rio T."/>
            <person name="Lucas S."/>
            <person name="Chen F."/>
            <person name="Tice H."/>
            <person name="Pitluck S."/>
            <person name="Cheng J.F."/>
            <person name="Copeland A."/>
            <person name="Saunders E."/>
            <person name="Brettin T."/>
            <person name="Detter J.C."/>
            <person name="Bruce D."/>
            <person name="Goodwin L."/>
            <person name="Pati A."/>
            <person name="Ivanova N."/>
            <person name="Mavromatis K."/>
            <person name="Ovchinnikova G."/>
            <person name="Chen A."/>
            <person name="Palaniappan K."/>
            <person name="Land M."/>
            <person name="Hauser L."/>
            <person name="Chang Y.J."/>
            <person name="Jeffries C.D."/>
            <person name="Chain P."/>
            <person name="Goker M."/>
            <person name="Bristow J."/>
            <person name="Eisen J.A."/>
            <person name="Markowitz V."/>
            <person name="Hugenholtz P."/>
            <person name="Kyrpides N.C."/>
            <person name="Klenk H.P."/>
            <person name="Han C."/>
        </authorList>
    </citation>
    <scope>NUCLEOTIDE SEQUENCE [LARGE SCALE GENOMIC DNA]</scope>
    <source>
        <strain evidence="3">ATCC 14870 / DSM 20603 / BCRC 15368 / CIP 55.134 / JCM 11481 / NBRC 15587 / NCTC 10816 / Prevot 55134</strain>
    </source>
</reference>
<dbReference type="STRING" id="471856.Jden_2345"/>
<evidence type="ECO:0000313" key="3">
    <source>
        <dbReference type="Proteomes" id="UP000000628"/>
    </source>
</evidence>
<proteinExistence type="predicted"/>
<keyword evidence="1" id="KW-0812">Transmembrane</keyword>
<dbReference type="Proteomes" id="UP000000628">
    <property type="component" value="Chromosome"/>
</dbReference>
<dbReference type="KEGG" id="jde:Jden_2345"/>
<dbReference type="Gene3D" id="2.40.50.140">
    <property type="entry name" value="Nucleic acid-binding proteins"/>
    <property type="match status" value="1"/>
</dbReference>
<accession>C7R2I8</accession>
<dbReference type="EMBL" id="CP001706">
    <property type="protein sequence ID" value="ACV09979.1"/>
    <property type="molecule type" value="Genomic_DNA"/>
</dbReference>
<dbReference type="OrthoDB" id="5148384at2"/>
<dbReference type="RefSeq" id="WP_015772590.1">
    <property type="nucleotide sequence ID" value="NC_013174.1"/>
</dbReference>
<sequence>MLTFVIVGTIGLALLLLSMLLGEIIDFADGLLSGTTLGAGFTVFGAVGVISSSMGHGLGTTLVFSSIAGIAFLFIVNLFVKRLRDTEDGVRSTVVGMQGLSTTEITTARGEVALDDPLELERRLAWSLEPIPADTRIVVVEQSGSRVRVEPAVYPQPDA</sequence>
<dbReference type="HOGENOM" id="CLU_136233_0_0_11"/>
<protein>
    <submittedName>
        <fullName evidence="2">Uncharacterized protein</fullName>
    </submittedName>
</protein>
<dbReference type="InterPro" id="IPR012340">
    <property type="entry name" value="NA-bd_OB-fold"/>
</dbReference>
<keyword evidence="3" id="KW-1185">Reference proteome</keyword>
<dbReference type="AlphaFoldDB" id="C7R2I8"/>
<dbReference type="eggNOG" id="COG1585">
    <property type="taxonomic scope" value="Bacteria"/>
</dbReference>
<evidence type="ECO:0000256" key="1">
    <source>
        <dbReference type="SAM" id="Phobius"/>
    </source>
</evidence>
<gene>
    <name evidence="2" type="ordered locus">Jden_2345</name>
</gene>
<feature type="transmembrane region" description="Helical" evidence="1">
    <location>
        <begin position="32"/>
        <end position="50"/>
    </location>
</feature>